<protein>
    <recommendedName>
        <fullName evidence="3">Prophage tail endopeptidase domain-containing protein</fullName>
    </recommendedName>
</protein>
<name>A0A413QMU6_9FIRM</name>
<dbReference type="Proteomes" id="UP000284962">
    <property type="component" value="Unassembled WGS sequence"/>
</dbReference>
<reference evidence="1 2" key="1">
    <citation type="submission" date="2018-08" db="EMBL/GenBank/DDBJ databases">
        <title>A genome reference for cultivated species of the human gut microbiota.</title>
        <authorList>
            <person name="Zou Y."/>
            <person name="Xue W."/>
            <person name="Luo G."/>
        </authorList>
    </citation>
    <scope>NUCLEOTIDE SEQUENCE [LARGE SCALE GENOMIC DNA]</scope>
    <source>
        <strain evidence="1 2">AM46-16</strain>
    </source>
</reference>
<gene>
    <name evidence="1" type="ORF">DW957_02195</name>
</gene>
<dbReference type="AlphaFoldDB" id="A0A413QMU6"/>
<comment type="caution">
    <text evidence="1">The sequence shown here is derived from an EMBL/GenBank/DDBJ whole genome shotgun (WGS) entry which is preliminary data.</text>
</comment>
<organism evidence="1 2">
    <name type="scientific">Dorea formicigenerans</name>
    <dbReference type="NCBI Taxonomy" id="39486"/>
    <lineage>
        <taxon>Bacteria</taxon>
        <taxon>Bacillati</taxon>
        <taxon>Bacillota</taxon>
        <taxon>Clostridia</taxon>
        <taxon>Lachnospirales</taxon>
        <taxon>Lachnospiraceae</taxon>
        <taxon>Dorea</taxon>
    </lineage>
</organism>
<accession>A0A413QMU6</accession>
<evidence type="ECO:0008006" key="3">
    <source>
        <dbReference type="Google" id="ProtNLM"/>
    </source>
</evidence>
<proteinExistence type="predicted"/>
<sequence length="340" mass="38684">METIVTDIPEEKELMFITAKSTGEEYGELNKTAKVDLDNGDTNDFEIRLPKSEWDRESIGYKGRVYIPGTEYGGIVKNIESISESNEVVFSGPTWRGMLEYKVVEPPLGEEHLILSGELNETLKTLIGDRFEDLFAVSTENTGVQVQNWSVDRYVTLYDAIMKLLDQYGYRLDIKYIQPEGLEYGYVQIGAKEKKILNEEYDQECSINLDIEDYRAGVNHLVCAGEGENQDRTILHLYVQEDGAIGDEQYYYGLDEVAAVYIFTSADANQLRQDGTKRLKDLQNYKKCQMTIEDVDLEIGDIVAGYDEVTDTTVMKPIKKKILKINDGQLTIDYEVKGDD</sequence>
<evidence type="ECO:0000313" key="2">
    <source>
        <dbReference type="Proteomes" id="UP000284962"/>
    </source>
</evidence>
<dbReference type="EMBL" id="QSEW01000002">
    <property type="protein sequence ID" value="RHA01632.1"/>
    <property type="molecule type" value="Genomic_DNA"/>
</dbReference>
<evidence type="ECO:0000313" key="1">
    <source>
        <dbReference type="EMBL" id="RHA01632.1"/>
    </source>
</evidence>